<dbReference type="Pfam" id="PF00717">
    <property type="entry name" value="Peptidase_S24"/>
    <property type="match status" value="1"/>
</dbReference>
<dbReference type="InterPro" id="IPR050077">
    <property type="entry name" value="LexA_repressor"/>
</dbReference>
<dbReference type="PANTHER" id="PTHR33516">
    <property type="entry name" value="LEXA REPRESSOR"/>
    <property type="match status" value="1"/>
</dbReference>
<reference evidence="2" key="1">
    <citation type="journal article" date="2015" name="MBio">
        <title>Eco-Evolutionary Dynamics of Episomes among Ecologically Cohesive Bacterial Populations.</title>
        <authorList>
            <person name="Xue H."/>
            <person name="Cordero O.X."/>
            <person name="Camas F.M."/>
            <person name="Trimble W."/>
            <person name="Meyer F."/>
            <person name="Guglielmini J."/>
            <person name="Rocha E.P."/>
            <person name="Polz M.F."/>
        </authorList>
    </citation>
    <scope>NUCLEOTIDE SEQUENCE</scope>
    <source>
        <strain evidence="2">1F_97</strain>
    </source>
</reference>
<dbReference type="CDD" id="cd06529">
    <property type="entry name" value="S24_LexA-like"/>
    <property type="match status" value="1"/>
</dbReference>
<dbReference type="Pfam" id="PF01381">
    <property type="entry name" value="HTH_3"/>
    <property type="match status" value="1"/>
</dbReference>
<dbReference type="InterPro" id="IPR015927">
    <property type="entry name" value="Peptidase_S24_S26A/B/C"/>
</dbReference>
<dbReference type="EMBL" id="KP795532">
    <property type="protein sequence ID" value="AKN37348.1"/>
    <property type="molecule type" value="Genomic_DNA"/>
</dbReference>
<name>A0A0H3ZM66_9VIBR</name>
<dbReference type="GO" id="GO:0003677">
    <property type="term" value="F:DNA binding"/>
    <property type="evidence" value="ECO:0007669"/>
    <property type="project" value="InterPro"/>
</dbReference>
<dbReference type="CDD" id="cd00093">
    <property type="entry name" value="HTH_XRE"/>
    <property type="match status" value="1"/>
</dbReference>
<dbReference type="SUPFAM" id="SSF51306">
    <property type="entry name" value="LexA/Signal peptidase"/>
    <property type="match status" value="1"/>
</dbReference>
<proteinExistence type="predicted"/>
<dbReference type="InterPro" id="IPR036286">
    <property type="entry name" value="LexA/Signal_pep-like_sf"/>
</dbReference>
<dbReference type="PANTHER" id="PTHR33516:SF2">
    <property type="entry name" value="LEXA REPRESSOR-RELATED"/>
    <property type="match status" value="1"/>
</dbReference>
<accession>A0A0H3ZM66</accession>
<protein>
    <submittedName>
        <fullName evidence="2">Phage repressor protein C2</fullName>
    </submittedName>
</protein>
<evidence type="ECO:0000313" key="2">
    <source>
        <dbReference type="EMBL" id="AKN37348.1"/>
    </source>
</evidence>
<organism evidence="2">
    <name type="scientific">Vibrio sp. 1F_97</name>
    <dbReference type="NCBI Taxonomy" id="1652827"/>
    <lineage>
        <taxon>Bacteria</taxon>
        <taxon>Pseudomonadati</taxon>
        <taxon>Pseudomonadota</taxon>
        <taxon>Gammaproteobacteria</taxon>
        <taxon>Vibrionales</taxon>
        <taxon>Vibrionaceae</taxon>
        <taxon>Vibrio</taxon>
    </lineage>
</organism>
<dbReference type="Gene3D" id="2.10.109.10">
    <property type="entry name" value="Umud Fragment, subunit A"/>
    <property type="match status" value="1"/>
</dbReference>
<dbReference type="SMART" id="SM00530">
    <property type="entry name" value="HTH_XRE"/>
    <property type="match status" value="1"/>
</dbReference>
<dbReference type="InterPro" id="IPR001387">
    <property type="entry name" value="Cro/C1-type_HTH"/>
</dbReference>
<dbReference type="SUPFAM" id="SSF47413">
    <property type="entry name" value="lambda repressor-like DNA-binding domains"/>
    <property type="match status" value="1"/>
</dbReference>
<dbReference type="InterPro" id="IPR039418">
    <property type="entry name" value="LexA-like"/>
</dbReference>
<sequence length="213" mass="23375">MEIGKILREARKKAKMTMRTVAEETGVKVTTQSNIELGEVSEPSFNTIGKLAQLYGISLDKLFDASQDKGSDRLTAAKTQDVYPIPVLSSVQAGRWSESLLDDDFEVIFSPYPCSSNCFALNVVGDSMTAPSGSAYSFPDGSKIIVNPEREARNKDFVVVRLSGTDECTFKKLVVDSGRTFLAPLNPQYPILPVDREMQIIGVAVTKIQDVEQ</sequence>
<feature type="domain" description="HTH cro/C1-type" evidence="1">
    <location>
        <begin position="7"/>
        <end position="62"/>
    </location>
</feature>
<evidence type="ECO:0000259" key="1">
    <source>
        <dbReference type="PROSITE" id="PS50943"/>
    </source>
</evidence>
<dbReference type="PROSITE" id="PS50943">
    <property type="entry name" value="HTH_CROC1"/>
    <property type="match status" value="1"/>
</dbReference>
<dbReference type="InterPro" id="IPR010982">
    <property type="entry name" value="Lambda_DNA-bd_dom_sf"/>
</dbReference>
<dbReference type="AlphaFoldDB" id="A0A0H3ZM66"/>
<dbReference type="Gene3D" id="1.10.260.40">
    <property type="entry name" value="lambda repressor-like DNA-binding domains"/>
    <property type="match status" value="1"/>
</dbReference>